<comment type="caution">
    <text evidence="2">The sequence shown here is derived from an EMBL/GenBank/DDBJ whole genome shotgun (WGS) entry which is preliminary data.</text>
</comment>
<dbReference type="Pfam" id="PF13557">
    <property type="entry name" value="Phenol_MetA_deg"/>
    <property type="match status" value="1"/>
</dbReference>
<evidence type="ECO:0000313" key="3">
    <source>
        <dbReference type="Proteomes" id="UP000052268"/>
    </source>
</evidence>
<dbReference type="EMBL" id="JACU01000004">
    <property type="protein sequence ID" value="KMS56246.1"/>
    <property type="molecule type" value="Genomic_DNA"/>
</dbReference>
<proteinExistence type="predicted"/>
<dbReference type="OrthoDB" id="189778at2"/>
<keyword evidence="3" id="KW-1185">Reference proteome</keyword>
<reference evidence="2 3" key="1">
    <citation type="journal article" date="2015" name="G3 (Bethesda)">
        <title>Insights into Ongoing Evolution of the Hexachlorocyclohexane Catabolic Pathway from Comparative Genomics of Ten Sphingomonadaceae Strains.</title>
        <authorList>
            <person name="Pearce S.L."/>
            <person name="Oakeshott J.G."/>
            <person name="Pandey G."/>
        </authorList>
    </citation>
    <scope>NUCLEOTIDE SEQUENCE [LARGE SCALE GENOMIC DNA]</scope>
    <source>
        <strain evidence="2 3">LL02</strain>
    </source>
</reference>
<evidence type="ECO:0000256" key="1">
    <source>
        <dbReference type="SAM" id="SignalP"/>
    </source>
</evidence>
<feature type="chain" id="PRO_5005292163" description="Transporter" evidence="1">
    <location>
        <begin position="21"/>
        <end position="263"/>
    </location>
</feature>
<feature type="signal peptide" evidence="1">
    <location>
        <begin position="1"/>
        <end position="20"/>
    </location>
</feature>
<keyword evidence="1" id="KW-0732">Signal</keyword>
<protein>
    <recommendedName>
        <fullName evidence="4">Transporter</fullName>
    </recommendedName>
</protein>
<accession>A0A0J7XX05</accession>
<name>A0A0J7XX05_9SPHN</name>
<dbReference type="AlphaFoldDB" id="A0A0J7XX05"/>
<dbReference type="PATRIC" id="fig|1114963.3.peg.1810"/>
<evidence type="ECO:0000313" key="2">
    <source>
        <dbReference type="EMBL" id="KMS56246.1"/>
    </source>
</evidence>
<dbReference type="InterPro" id="IPR025737">
    <property type="entry name" value="FApF"/>
</dbReference>
<sequence length="263" mass="27785">MRIGIVVLVALALVPKVASAQERDFCSDRPGIGTPACTVSPGQVYVEAGIGDWTLERSAGEREDTFLAGDFLVRYGVADHSEVQIGWTALGFSRTRAAGSIEHNSGTGDVTLALRRNLVHPDGSGFSVAVMPFVTLPVGREPIGAGDWSAGALLPLSYELSDKINIAATTEVDAAVDEDGSGRHLAFSEVVGASLQVAETLTATAEYQVMADHDPQGHQVQHVSGLSLAWQPGENLQFDVGANAGLDHDAPDLEVYFGVSRRF</sequence>
<dbReference type="Proteomes" id="UP000052268">
    <property type="component" value="Unassembled WGS sequence"/>
</dbReference>
<gene>
    <name evidence="2" type="ORF">V474_14925</name>
</gene>
<dbReference type="RefSeq" id="WP_059151107.1">
    <property type="nucleotide sequence ID" value="NZ_KQ130453.1"/>
</dbReference>
<evidence type="ECO:0008006" key="4">
    <source>
        <dbReference type="Google" id="ProtNLM"/>
    </source>
</evidence>
<organism evidence="2 3">
    <name type="scientific">Novosphingobium barchaimii LL02</name>
    <dbReference type="NCBI Taxonomy" id="1114963"/>
    <lineage>
        <taxon>Bacteria</taxon>
        <taxon>Pseudomonadati</taxon>
        <taxon>Pseudomonadota</taxon>
        <taxon>Alphaproteobacteria</taxon>
        <taxon>Sphingomonadales</taxon>
        <taxon>Sphingomonadaceae</taxon>
        <taxon>Novosphingobium</taxon>
    </lineage>
</organism>